<dbReference type="EMBL" id="JH971385">
    <property type="protein sequence ID" value="EKM84119.1"/>
    <property type="molecule type" value="Genomic_DNA"/>
</dbReference>
<evidence type="ECO:0000313" key="6">
    <source>
        <dbReference type="EMBL" id="EKM84119.1"/>
    </source>
</evidence>
<dbReference type="STRING" id="597362.K5WB72"/>
<dbReference type="OMA" id="CANSIIH"/>
<dbReference type="GO" id="GO:0016020">
    <property type="term" value="C:membrane"/>
    <property type="evidence" value="ECO:0007669"/>
    <property type="project" value="UniProtKB-SubCell"/>
</dbReference>
<evidence type="ECO:0000256" key="3">
    <source>
        <dbReference type="ARBA" id="ARBA00022989"/>
    </source>
</evidence>
<dbReference type="GO" id="GO:0005829">
    <property type="term" value="C:cytosol"/>
    <property type="evidence" value="ECO:0007669"/>
    <property type="project" value="TreeGrafter"/>
</dbReference>
<protein>
    <recommendedName>
        <fullName evidence="5">Armadillo-like helical domain-containing protein</fullName>
    </recommendedName>
</protein>
<dbReference type="InterPro" id="IPR039868">
    <property type="entry name" value="ARMD3-like"/>
</dbReference>
<dbReference type="PANTHER" id="PTHR13608">
    <property type="entry name" value="ARMADILLO-LIKE HELICAL DOMAIN-CONTAINING PROTEIN 3"/>
    <property type="match status" value="1"/>
</dbReference>
<evidence type="ECO:0000256" key="2">
    <source>
        <dbReference type="ARBA" id="ARBA00022692"/>
    </source>
</evidence>
<dbReference type="InParanoid" id="K5WB72"/>
<dbReference type="RefSeq" id="XP_007325817.1">
    <property type="nucleotide sequence ID" value="XM_007325755.1"/>
</dbReference>
<feature type="domain" description="Armadillo-like helical" evidence="5">
    <location>
        <begin position="351"/>
        <end position="532"/>
    </location>
</feature>
<evidence type="ECO:0000256" key="1">
    <source>
        <dbReference type="ARBA" id="ARBA00004370"/>
    </source>
</evidence>
<dbReference type="eggNOG" id="KOG4654">
    <property type="taxonomic scope" value="Eukaryota"/>
</dbReference>
<organism evidence="6 7">
    <name type="scientific">Agaricus bisporus var. burnettii (strain JB137-S8 / ATCC MYA-4627 / FGSC 10392)</name>
    <name type="common">White button mushroom</name>
    <dbReference type="NCBI Taxonomy" id="597362"/>
    <lineage>
        <taxon>Eukaryota</taxon>
        <taxon>Fungi</taxon>
        <taxon>Dikarya</taxon>
        <taxon>Basidiomycota</taxon>
        <taxon>Agaricomycotina</taxon>
        <taxon>Agaricomycetes</taxon>
        <taxon>Agaricomycetidae</taxon>
        <taxon>Agaricales</taxon>
        <taxon>Agaricineae</taxon>
        <taxon>Agaricaceae</taxon>
        <taxon>Agaricus</taxon>
    </lineage>
</organism>
<dbReference type="SMART" id="SM01158">
    <property type="entry name" value="DUF1741"/>
    <property type="match status" value="1"/>
</dbReference>
<evidence type="ECO:0000256" key="4">
    <source>
        <dbReference type="ARBA" id="ARBA00023136"/>
    </source>
</evidence>
<accession>K5WB72</accession>
<gene>
    <name evidence="6" type="ORF">AGABI1DRAFT_124438</name>
</gene>
<dbReference type="Pfam" id="PF08427">
    <property type="entry name" value="ARMH3_C"/>
    <property type="match status" value="1"/>
</dbReference>
<dbReference type="HOGENOM" id="CLU_029861_1_0_1"/>
<dbReference type="OrthoDB" id="2012278at2759"/>
<reference evidence="7" key="1">
    <citation type="journal article" date="2012" name="Proc. Natl. Acad. Sci. U.S.A.">
        <title>Genome sequence of the button mushroom Agaricus bisporus reveals mechanisms governing adaptation to a humic-rich ecological niche.</title>
        <authorList>
            <person name="Morin E."/>
            <person name="Kohler A."/>
            <person name="Baker A.R."/>
            <person name="Foulongne-Oriol M."/>
            <person name="Lombard V."/>
            <person name="Nagy L.G."/>
            <person name="Ohm R.A."/>
            <person name="Patyshakuliyeva A."/>
            <person name="Brun A."/>
            <person name="Aerts A.L."/>
            <person name="Bailey A.M."/>
            <person name="Billette C."/>
            <person name="Coutinho P.M."/>
            <person name="Deakin G."/>
            <person name="Doddapaneni H."/>
            <person name="Floudas D."/>
            <person name="Grimwood J."/>
            <person name="Hilden K."/>
            <person name="Kuees U."/>
            <person name="LaButti K.M."/>
            <person name="Lapidus A."/>
            <person name="Lindquist E.A."/>
            <person name="Lucas S.M."/>
            <person name="Murat C."/>
            <person name="Riley R.W."/>
            <person name="Salamov A.A."/>
            <person name="Schmutz J."/>
            <person name="Subramanian V."/>
            <person name="Woesten H.A.B."/>
            <person name="Xu J."/>
            <person name="Eastwood D.C."/>
            <person name="Foster G.D."/>
            <person name="Sonnenberg A.S."/>
            <person name="Cullen D."/>
            <person name="de Vries R.P."/>
            <person name="Lundell T."/>
            <person name="Hibbett D.S."/>
            <person name="Henrissat B."/>
            <person name="Burton K.S."/>
            <person name="Kerrigan R.W."/>
            <person name="Challen M.P."/>
            <person name="Grigoriev I.V."/>
            <person name="Martin F."/>
        </authorList>
    </citation>
    <scope>NUCLEOTIDE SEQUENCE [LARGE SCALE GENOMIC DNA]</scope>
    <source>
        <strain evidence="7">JB137-S8 / ATCC MYA-4627 / FGSC 10392</strain>
    </source>
</reference>
<dbReference type="PANTHER" id="PTHR13608:SF3">
    <property type="entry name" value="ARMADILLO-LIKE HELICAL DOMAIN-CONTAINING PROTEIN 3"/>
    <property type="match status" value="1"/>
</dbReference>
<comment type="subcellular location">
    <subcellularLocation>
        <location evidence="1">Membrane</location>
    </subcellularLocation>
</comment>
<evidence type="ECO:0000313" key="7">
    <source>
        <dbReference type="Proteomes" id="UP000008493"/>
    </source>
</evidence>
<keyword evidence="4" id="KW-0472">Membrane</keyword>
<dbReference type="AlphaFoldDB" id="K5WB72"/>
<dbReference type="InterPro" id="IPR013636">
    <property type="entry name" value="ARMH3_C"/>
</dbReference>
<sequence length="541" mass="60209">MNIPQRSLQASPKFTKLYSRLFEGIPITEICGPNQTQDHDQFYDELLTLEIDRDFVAGKLANTSRDVLLGASKVFLNSWFRACIRLTVSTGYDDTKKNNALETLAICVRGVFLKSMSGWEIMEVLAGSVNESDGVLNDLTNMVAAILSDTQAPTNTRHLALQLALLYMCGARQSSLGSYFLRRDFFSIIVCFVKSPKTERFSFEATLLLCILANFHRSDAARLNPYLRKLSTCDDIDFFRKVAWTFNFALNTAVRAYFKLLDDAPQQDLASGIASWISSWRPDKALSPTPIDPPKELFKEQPIEAAVALLPILEMEVSSISEKNNASSQQSSPAAFLTVISMSSYILAHASSAASPRALAYAGLSLKTLLSFLEASELTNGLFNPYYDWNDLWSATLGLLNFIATKTQSIVTHTGLESLVDETLALLEYALYQSEKVLSSPGAIHEFIYQLIRFSDGLRKLKILVFDNKKNLATSLNRTSWISARSTEERLDNILKTVIFYEVKVSSMNAKSAKDVMRVVAKEVESDGLHGVKPTLDSEPP</sequence>
<dbReference type="KEGG" id="abp:AGABI1DRAFT124438"/>
<dbReference type="Proteomes" id="UP000008493">
    <property type="component" value="Unassembled WGS sequence"/>
</dbReference>
<name>K5WB72_AGABU</name>
<keyword evidence="7" id="KW-1185">Reference proteome</keyword>
<keyword evidence="3" id="KW-1133">Transmembrane helix</keyword>
<keyword evidence="2" id="KW-0812">Transmembrane</keyword>
<evidence type="ECO:0000259" key="5">
    <source>
        <dbReference type="SMART" id="SM01158"/>
    </source>
</evidence>
<proteinExistence type="predicted"/>
<dbReference type="GeneID" id="18826144"/>